<evidence type="ECO:0000313" key="4">
    <source>
        <dbReference type="EMBL" id="KAL3314648.1"/>
    </source>
</evidence>
<dbReference type="AlphaFoldDB" id="A0ABD2Q4X5"/>
<evidence type="ECO:0000313" key="5">
    <source>
        <dbReference type="Proteomes" id="UP001626550"/>
    </source>
</evidence>
<keyword evidence="5" id="KW-1185">Reference proteome</keyword>
<evidence type="ECO:0000256" key="2">
    <source>
        <dbReference type="ARBA" id="ARBA00022692"/>
    </source>
</evidence>
<keyword evidence="3" id="KW-0472">Membrane</keyword>
<dbReference type="InterPro" id="IPR023395">
    <property type="entry name" value="MCP_dom_sf"/>
</dbReference>
<gene>
    <name evidence="4" type="primary">MTCH-1</name>
    <name evidence="4" type="ORF">Ciccas_006731</name>
</gene>
<name>A0ABD2Q4X5_9PLAT</name>
<organism evidence="4 5">
    <name type="scientific">Cichlidogyrus casuarinus</name>
    <dbReference type="NCBI Taxonomy" id="1844966"/>
    <lineage>
        <taxon>Eukaryota</taxon>
        <taxon>Metazoa</taxon>
        <taxon>Spiralia</taxon>
        <taxon>Lophotrochozoa</taxon>
        <taxon>Platyhelminthes</taxon>
        <taxon>Monogenea</taxon>
        <taxon>Monopisthocotylea</taxon>
        <taxon>Dactylogyridea</taxon>
        <taxon>Ancyrocephalidae</taxon>
        <taxon>Cichlidogyrus</taxon>
    </lineage>
</organism>
<dbReference type="GO" id="GO:0016020">
    <property type="term" value="C:membrane"/>
    <property type="evidence" value="ECO:0007669"/>
    <property type="project" value="UniProtKB-SubCell"/>
</dbReference>
<reference evidence="4 5" key="1">
    <citation type="submission" date="2024-11" db="EMBL/GenBank/DDBJ databases">
        <title>Adaptive evolution of stress response genes in parasites aligns with host niche diversity.</title>
        <authorList>
            <person name="Hahn C."/>
            <person name="Resl P."/>
        </authorList>
    </citation>
    <scope>NUCLEOTIDE SEQUENCE [LARGE SCALE GENOMIC DNA]</scope>
    <source>
        <strain evidence="4">EGGRZ-B1_66</strain>
        <tissue evidence="4">Body</tissue>
    </source>
</reference>
<comment type="subcellular location">
    <subcellularLocation>
        <location evidence="1">Membrane</location>
    </subcellularLocation>
</comment>
<accession>A0ABD2Q4X5</accession>
<dbReference type="Proteomes" id="UP001626550">
    <property type="component" value="Unassembled WGS sequence"/>
</dbReference>
<comment type="caution">
    <text evidence="4">The sequence shown here is derived from an EMBL/GenBank/DDBJ whole genome shotgun (WGS) entry which is preliminary data.</text>
</comment>
<evidence type="ECO:0000256" key="1">
    <source>
        <dbReference type="ARBA" id="ARBA00004370"/>
    </source>
</evidence>
<sequence length="216" mass="24999">MIDDENETKPDKSYEFDYFVVKRIMNPFSVSRVLIHLGHEPLLPTQMQFPFSQPFLCYPNFIYYTAYMVYNYGFWRLITTGFIAKTLFDCGSLSSRKLLRRFVKTPLLRKHGFKDEDEIDTDSLLREASISEVFSSILKISIIKTAIIVLTQPVWGKSILLIFNFLKLKVVFIRQVASLVDSNRSYESFFGAIYQIFSQSGFAGFYSVGRNSAVFS</sequence>
<dbReference type="SUPFAM" id="SSF103506">
    <property type="entry name" value="Mitochondrial carrier"/>
    <property type="match status" value="1"/>
</dbReference>
<dbReference type="EMBL" id="JBJKFK010000940">
    <property type="protein sequence ID" value="KAL3314648.1"/>
    <property type="molecule type" value="Genomic_DNA"/>
</dbReference>
<evidence type="ECO:0000256" key="3">
    <source>
        <dbReference type="ARBA" id="ARBA00023136"/>
    </source>
</evidence>
<proteinExistence type="predicted"/>
<keyword evidence="2" id="KW-0812">Transmembrane</keyword>
<protein>
    <submittedName>
        <fullName evidence="4">Mitochondrial carrier</fullName>
    </submittedName>
</protein>